<dbReference type="EMBL" id="RCHU02000014">
    <property type="protein sequence ID" value="KAL3572628.1"/>
    <property type="molecule type" value="Genomic_DNA"/>
</dbReference>
<protein>
    <submittedName>
        <fullName evidence="1">Uncharacterized protein</fullName>
    </submittedName>
</protein>
<comment type="caution">
    <text evidence="1">The sequence shown here is derived from an EMBL/GenBank/DDBJ whole genome shotgun (WGS) entry which is preliminary data.</text>
</comment>
<dbReference type="Proteomes" id="UP000309997">
    <property type="component" value="Unassembled WGS sequence"/>
</dbReference>
<reference evidence="1 2" key="1">
    <citation type="journal article" date="2024" name="Plant Biotechnol. J.">
        <title>Genome and CRISPR/Cas9 system of a widespread forest tree (Populus alba) in the world.</title>
        <authorList>
            <person name="Liu Y.J."/>
            <person name="Jiang P.F."/>
            <person name="Han X.M."/>
            <person name="Li X.Y."/>
            <person name="Wang H.M."/>
            <person name="Wang Y.J."/>
            <person name="Wang X.X."/>
            <person name="Zeng Q.Y."/>
        </authorList>
    </citation>
    <scope>NUCLEOTIDE SEQUENCE [LARGE SCALE GENOMIC DNA]</scope>
    <source>
        <strain evidence="2">cv. PAL-ZL1</strain>
    </source>
</reference>
<sequence length="75" mass="7959">MGAPYWRELNLAKGHNQQNRAGAAAAADSVEQGCDRTSKFGRLVGYSVVVSESGDPEESSALLMSMPEGKVVAFQ</sequence>
<proteinExistence type="predicted"/>
<name>A0ACC4B3U5_POPAL</name>
<evidence type="ECO:0000313" key="1">
    <source>
        <dbReference type="EMBL" id="KAL3572628.1"/>
    </source>
</evidence>
<accession>A0ACC4B3U5</accession>
<evidence type="ECO:0000313" key="2">
    <source>
        <dbReference type="Proteomes" id="UP000309997"/>
    </source>
</evidence>
<gene>
    <name evidence="1" type="ORF">D5086_026532</name>
</gene>
<organism evidence="1 2">
    <name type="scientific">Populus alba</name>
    <name type="common">White poplar</name>
    <dbReference type="NCBI Taxonomy" id="43335"/>
    <lineage>
        <taxon>Eukaryota</taxon>
        <taxon>Viridiplantae</taxon>
        <taxon>Streptophyta</taxon>
        <taxon>Embryophyta</taxon>
        <taxon>Tracheophyta</taxon>
        <taxon>Spermatophyta</taxon>
        <taxon>Magnoliopsida</taxon>
        <taxon>eudicotyledons</taxon>
        <taxon>Gunneridae</taxon>
        <taxon>Pentapetalae</taxon>
        <taxon>rosids</taxon>
        <taxon>fabids</taxon>
        <taxon>Malpighiales</taxon>
        <taxon>Salicaceae</taxon>
        <taxon>Saliceae</taxon>
        <taxon>Populus</taxon>
    </lineage>
</organism>
<keyword evidence="2" id="KW-1185">Reference proteome</keyword>